<keyword evidence="3" id="KW-1185">Reference proteome</keyword>
<reference evidence="2 3" key="1">
    <citation type="journal article" date="2025" name="Microbiol. Resour. Announc.">
        <title>Draft genome sequences for Neonectria magnoliae and Neonectria punicea, canker pathogens of Liriodendron tulipifera and Acer saccharum in West Virginia.</title>
        <authorList>
            <person name="Petronek H.M."/>
            <person name="Kasson M.T."/>
            <person name="Metheny A.M."/>
            <person name="Stauder C.M."/>
            <person name="Lovett B."/>
            <person name="Lynch S.C."/>
            <person name="Garnas J.R."/>
            <person name="Kasson L.R."/>
            <person name="Stajich J.E."/>
        </authorList>
    </citation>
    <scope>NUCLEOTIDE SEQUENCE [LARGE SCALE GENOMIC DNA]</scope>
    <source>
        <strain evidence="2 3">NRRL 64653</strain>
    </source>
</reference>
<evidence type="ECO:0000313" key="2">
    <source>
        <dbReference type="EMBL" id="KAK7419520.1"/>
    </source>
</evidence>
<comment type="caution">
    <text evidence="2">The sequence shown here is derived from an EMBL/GenBank/DDBJ whole genome shotgun (WGS) entry which is preliminary data.</text>
</comment>
<name>A0ABR1HEG3_9HYPO</name>
<dbReference type="Proteomes" id="UP001498476">
    <property type="component" value="Unassembled WGS sequence"/>
</dbReference>
<accession>A0ABR1HEG3</accession>
<feature type="compositionally biased region" description="Polar residues" evidence="1">
    <location>
        <begin position="472"/>
        <end position="489"/>
    </location>
</feature>
<gene>
    <name evidence="2" type="ORF">QQX98_003289</name>
</gene>
<evidence type="ECO:0000313" key="3">
    <source>
        <dbReference type="Proteomes" id="UP001498476"/>
    </source>
</evidence>
<dbReference type="EMBL" id="JAZAVJ010000037">
    <property type="protein sequence ID" value="KAK7419520.1"/>
    <property type="molecule type" value="Genomic_DNA"/>
</dbReference>
<feature type="region of interest" description="Disordered" evidence="1">
    <location>
        <begin position="461"/>
        <end position="502"/>
    </location>
</feature>
<protein>
    <submittedName>
        <fullName evidence="2">Uncharacterized protein</fullName>
    </submittedName>
</protein>
<evidence type="ECO:0000256" key="1">
    <source>
        <dbReference type="SAM" id="MobiDB-lite"/>
    </source>
</evidence>
<organism evidence="2 3">
    <name type="scientific">Neonectria punicea</name>
    <dbReference type="NCBI Taxonomy" id="979145"/>
    <lineage>
        <taxon>Eukaryota</taxon>
        <taxon>Fungi</taxon>
        <taxon>Dikarya</taxon>
        <taxon>Ascomycota</taxon>
        <taxon>Pezizomycotina</taxon>
        <taxon>Sordariomycetes</taxon>
        <taxon>Hypocreomycetidae</taxon>
        <taxon>Hypocreales</taxon>
        <taxon>Nectriaceae</taxon>
        <taxon>Neonectria</taxon>
    </lineage>
</organism>
<proteinExistence type="predicted"/>
<sequence length="502" mass="56549">MADLEPEFEIRVWRYTYAEGNGSGTILLNSPQESEEKCHDTLVLRQVNSDAKNKVWVQEEASLLFTRTEQPPGEPLMDDAHGVIVRDGHTKTIPRGGEKATTCTYSRGDRVWIERSLDPTHDIAQDGNRIPVISLESFAAFEIPFEYISFVPQFVKKDANGEHHAVAAGPILNVFQGKRKTKTQIYFKWLADKPDKVSYVWLNKKDKDDLKELNSYVQIEARDQKQEAFRNQWQALTKKLAGLGLLFGDEIVEGPTDPLDSSSDSEEDDLALKWNTRLSAVHHKNRCNLNPCPAFNNPDLDLVATYVGGYSWMEHYHVQDNDFDECPRGAEHKGHCVLRDNRTRCAYATDRVRHTCCRLRMNPLLPGPYGDPNDVTLPLWETTAGDAYFFDASRNVRTRTELEDRDDIPPEIKRLRQQLLTGGATAQLNPPATVDVPMGDVCPANVGNTMEGVIQPWGSVSGSQHVPAASDVKTTTNPFKRPNPFNSRTLGPEYGQNRNTRS</sequence>